<dbReference type="GO" id="GO:0016618">
    <property type="term" value="F:hydroxypyruvate reductase [NAD(P)H] activity"/>
    <property type="evidence" value="ECO:0007669"/>
    <property type="project" value="TreeGrafter"/>
</dbReference>
<protein>
    <recommendedName>
        <fullName evidence="9">D-isomer specific 2-hydroxyacid dehydrogenase NAD-binding domain-containing protein</fullName>
    </recommendedName>
</protein>
<dbReference type="Gene3D" id="3.40.50.720">
    <property type="entry name" value="NAD(P)-binding Rossmann-like Domain"/>
    <property type="match status" value="2"/>
</dbReference>
<dbReference type="GO" id="GO:0051287">
    <property type="term" value="F:NAD binding"/>
    <property type="evidence" value="ECO:0007669"/>
    <property type="project" value="InterPro"/>
</dbReference>
<keyword evidence="3" id="KW-0520">NAD</keyword>
<reference evidence="7 8" key="1">
    <citation type="submission" date="2017-12" db="EMBL/GenBank/DDBJ databases">
        <title>Comparative genomics of Botrytis spp.</title>
        <authorList>
            <person name="Valero-Jimenez C.A."/>
            <person name="Tapia P."/>
            <person name="Veloso J."/>
            <person name="Silva-Moreno E."/>
            <person name="Staats M."/>
            <person name="Valdes J.H."/>
            <person name="Van Kan J.A.L."/>
        </authorList>
    </citation>
    <scope>NUCLEOTIDE SEQUENCE [LARGE SCALE GENOMIC DNA]</scope>
    <source>
        <strain evidence="7 8">MUCL2120</strain>
    </source>
</reference>
<accession>A0A4Z1HJC4</accession>
<evidence type="ECO:0000256" key="2">
    <source>
        <dbReference type="ARBA" id="ARBA00023002"/>
    </source>
</evidence>
<dbReference type="PROSITE" id="PS00065">
    <property type="entry name" value="D_2_HYDROXYACID_DH_1"/>
    <property type="match status" value="1"/>
</dbReference>
<dbReference type="InterPro" id="IPR029752">
    <property type="entry name" value="D-isomer_DH_CS1"/>
</dbReference>
<evidence type="ECO:0000256" key="4">
    <source>
        <dbReference type="RuleBase" id="RU003719"/>
    </source>
</evidence>
<keyword evidence="8" id="KW-1185">Reference proteome</keyword>
<dbReference type="GO" id="GO:0005829">
    <property type="term" value="C:cytosol"/>
    <property type="evidence" value="ECO:0007669"/>
    <property type="project" value="TreeGrafter"/>
</dbReference>
<dbReference type="SUPFAM" id="SSF52283">
    <property type="entry name" value="Formate/glycerate dehydrogenase catalytic domain-like"/>
    <property type="match status" value="1"/>
</dbReference>
<evidence type="ECO:0000313" key="8">
    <source>
        <dbReference type="Proteomes" id="UP000297452"/>
    </source>
</evidence>
<dbReference type="SUPFAM" id="SSF51735">
    <property type="entry name" value="NAD(P)-binding Rossmann-fold domains"/>
    <property type="match status" value="1"/>
</dbReference>
<dbReference type="STRING" id="278944.A0A4Z1HJC4"/>
<feature type="domain" description="D-isomer specific 2-hydroxyacid dehydrogenase NAD-binding" evidence="6">
    <location>
        <begin position="186"/>
        <end position="360"/>
    </location>
</feature>
<keyword evidence="2 4" id="KW-0560">Oxidoreductase</keyword>
<dbReference type="InterPro" id="IPR006139">
    <property type="entry name" value="D-isomer_2_OHA_DH_cat_dom"/>
</dbReference>
<dbReference type="EMBL" id="PQXJ01000441">
    <property type="protein sequence ID" value="TGO49169.1"/>
    <property type="molecule type" value="Genomic_DNA"/>
</dbReference>
<comment type="caution">
    <text evidence="7">The sequence shown here is derived from an EMBL/GenBank/DDBJ whole genome shotgun (WGS) entry which is preliminary data.</text>
</comment>
<gene>
    <name evidence="7" type="ORF">BOTNAR_0441g00080</name>
</gene>
<feature type="domain" description="D-isomer specific 2-hydroxyacid dehydrogenase catalytic" evidence="5">
    <location>
        <begin position="81"/>
        <end position="391"/>
    </location>
</feature>
<dbReference type="OrthoDB" id="9991913at2759"/>
<dbReference type="InterPro" id="IPR006140">
    <property type="entry name" value="D-isomer_DH_NAD-bd"/>
</dbReference>
<evidence type="ECO:0000259" key="6">
    <source>
        <dbReference type="Pfam" id="PF02826"/>
    </source>
</evidence>
<comment type="similarity">
    <text evidence="1 4">Belongs to the D-isomer specific 2-hydroxyacid dehydrogenase family.</text>
</comment>
<organism evidence="7 8">
    <name type="scientific">Botryotinia narcissicola</name>
    <dbReference type="NCBI Taxonomy" id="278944"/>
    <lineage>
        <taxon>Eukaryota</taxon>
        <taxon>Fungi</taxon>
        <taxon>Dikarya</taxon>
        <taxon>Ascomycota</taxon>
        <taxon>Pezizomycotina</taxon>
        <taxon>Leotiomycetes</taxon>
        <taxon>Helotiales</taxon>
        <taxon>Sclerotiniaceae</taxon>
        <taxon>Botryotinia</taxon>
    </lineage>
</organism>
<dbReference type="Proteomes" id="UP000297452">
    <property type="component" value="Unassembled WGS sequence"/>
</dbReference>
<dbReference type="PANTHER" id="PTHR10996">
    <property type="entry name" value="2-HYDROXYACID DEHYDROGENASE-RELATED"/>
    <property type="match status" value="1"/>
</dbReference>
<evidence type="ECO:0000256" key="3">
    <source>
        <dbReference type="ARBA" id="ARBA00023027"/>
    </source>
</evidence>
<dbReference type="Pfam" id="PF00389">
    <property type="entry name" value="2-Hacid_dh"/>
    <property type="match status" value="1"/>
</dbReference>
<dbReference type="GO" id="GO:0030267">
    <property type="term" value="F:glyoxylate reductase (NADPH) activity"/>
    <property type="evidence" value="ECO:0007669"/>
    <property type="project" value="TreeGrafter"/>
</dbReference>
<dbReference type="PROSITE" id="PS00670">
    <property type="entry name" value="D_2_HYDROXYACID_DH_2"/>
    <property type="match status" value="1"/>
</dbReference>
<dbReference type="CDD" id="cd12168">
    <property type="entry name" value="Mand_dh_like"/>
    <property type="match status" value="1"/>
</dbReference>
<dbReference type="InterPro" id="IPR050223">
    <property type="entry name" value="D-isomer_2-hydroxyacid_DH"/>
</dbReference>
<proteinExistence type="inferred from homology"/>
<evidence type="ECO:0000313" key="7">
    <source>
        <dbReference type="EMBL" id="TGO49169.1"/>
    </source>
</evidence>
<evidence type="ECO:0000259" key="5">
    <source>
        <dbReference type="Pfam" id="PF00389"/>
    </source>
</evidence>
<dbReference type="PANTHER" id="PTHR10996:SF269">
    <property type="entry name" value="HYPOTHETICAL D-ISOMER SPECIFIC 2-HYDROXYACID DEHYDROGENASE (EUROFUNG)"/>
    <property type="match status" value="1"/>
</dbReference>
<evidence type="ECO:0000256" key="1">
    <source>
        <dbReference type="ARBA" id="ARBA00005854"/>
    </source>
</evidence>
<dbReference type="FunFam" id="3.40.50.720:FF:000282">
    <property type="entry name" value="Glyoxylate reductase protein"/>
    <property type="match status" value="1"/>
</dbReference>
<dbReference type="InterPro" id="IPR036291">
    <property type="entry name" value="NAD(P)-bd_dom_sf"/>
</dbReference>
<dbReference type="AlphaFoldDB" id="A0A4Z1HJC4"/>
<dbReference type="InterPro" id="IPR029753">
    <property type="entry name" value="D-isomer_DH_CS"/>
</dbReference>
<dbReference type="Pfam" id="PF02826">
    <property type="entry name" value="2-Hacid_dh_C"/>
    <property type="match status" value="1"/>
</dbReference>
<name>A0A4Z1HJC4_9HELO</name>
<sequence>MKHLLPYLRQSRSLIGSNLRPISSSSSSSSSPSLRRGSYLPHHKIPLNFHPSILSCPTQTSSIFTMSKPQILLLGEIDHAKKEWSELSNIGELIEPKARSRQEFIEECKNGVYDKVVAVYRTFTSVAITGLIDEELISVLPKGLKFIAHNGAGYDQIDVHACTKHDIRVSNVPTAVDDATADTYMFLILGALRGFNTSMMALRKNHWKGSPAPPLGHDPQGKVLGILGMGGIGRNLMKKATAFGMSVQYHNRTKLSEELSGGAKYVSFDELLATSDVLSLNLPLNKNTRHIISTEEFKKMKKGVVITNTARGAVMNEDALVKALESGQVWSAGLDVFEEEPKVHQGLIDNPHVMLVPHMGTWTVETQTKMEVWCIDNVRSAIEKGKLMSPVGEQKDM</sequence>
<evidence type="ECO:0008006" key="9">
    <source>
        <dbReference type="Google" id="ProtNLM"/>
    </source>
</evidence>